<dbReference type="AlphaFoldDB" id="A0A554WSW9"/>
<evidence type="ECO:0000313" key="4">
    <source>
        <dbReference type="EMBL" id="TSE26665.1"/>
    </source>
</evidence>
<dbReference type="InterPro" id="IPR036388">
    <property type="entry name" value="WH-like_DNA-bd_sf"/>
</dbReference>
<dbReference type="SUPFAM" id="SSF46785">
    <property type="entry name" value="Winged helix' DNA-binding domain"/>
    <property type="match status" value="2"/>
</dbReference>
<evidence type="ECO:0000256" key="1">
    <source>
        <dbReference type="ARBA" id="ARBA00038283"/>
    </source>
</evidence>
<sequence length="282" mass="31863">MRRADELLPEVPAPKRRGRPPKAAAQALANYDAADVERQPGERWVTMSNALTRAGHGLTLAEKRIVAAAVSKLDSRRALPPGEVPRTRITAMEYAEAFQVDLDTAYDQLQAAAKALYKRSITFYEPAHKRNGKPLPPTKVQMRWVGSVKYQDGEGWVELAWWPDLLRHLLGLKAQFTTYQLQQASALRSVYSWRLLELLTRFESTGTAEYTIEDFCASMEATEKQAADFAAVRRKIIEPAVKELTEKDGWLIQWQPIKAGRKVKALRFTFMRDPQGRLPLGG</sequence>
<comment type="similarity">
    <text evidence="1">Belongs to the initiator RepB protein family.</text>
</comment>
<dbReference type="GO" id="GO:0006270">
    <property type="term" value="P:DNA replication initiation"/>
    <property type="evidence" value="ECO:0007669"/>
    <property type="project" value="InterPro"/>
</dbReference>
<reference evidence="4 5" key="1">
    <citation type="submission" date="2019-07" db="EMBL/GenBank/DDBJ databases">
        <title>Tepidimonas thermarum AA-1 draft genome.</title>
        <authorList>
            <person name="Da Costa M.S."/>
            <person name="Froufe H.J.C."/>
            <person name="Egas C."/>
            <person name="Albuquerque L."/>
        </authorList>
    </citation>
    <scope>NUCLEOTIDE SEQUENCE [LARGE SCALE GENOMIC DNA]</scope>
    <source>
        <strain evidence="4 5">AA-1</strain>
    </source>
</reference>
<name>A0A554WSW9_9BURK</name>
<evidence type="ECO:0000256" key="2">
    <source>
        <dbReference type="SAM" id="MobiDB-lite"/>
    </source>
</evidence>
<dbReference type="InterPro" id="IPR036390">
    <property type="entry name" value="WH_DNA-bd_sf"/>
</dbReference>
<feature type="domain" description="Initiator Rep protein WH1" evidence="3">
    <location>
        <begin position="44"/>
        <end position="199"/>
    </location>
</feature>
<keyword evidence="5" id="KW-1185">Reference proteome</keyword>
<feature type="region of interest" description="Disordered" evidence="2">
    <location>
        <begin position="1"/>
        <end position="26"/>
    </location>
</feature>
<evidence type="ECO:0000259" key="3">
    <source>
        <dbReference type="Pfam" id="PF01051"/>
    </source>
</evidence>
<evidence type="ECO:0000313" key="5">
    <source>
        <dbReference type="Proteomes" id="UP000318542"/>
    </source>
</evidence>
<dbReference type="EMBL" id="VJOL01000098">
    <property type="protein sequence ID" value="TSE26665.1"/>
    <property type="molecule type" value="Genomic_DNA"/>
</dbReference>
<dbReference type="GO" id="GO:0003887">
    <property type="term" value="F:DNA-directed DNA polymerase activity"/>
    <property type="evidence" value="ECO:0007669"/>
    <property type="project" value="InterPro"/>
</dbReference>
<dbReference type="Gene3D" id="1.10.10.10">
    <property type="entry name" value="Winged helix-like DNA-binding domain superfamily/Winged helix DNA-binding domain"/>
    <property type="match status" value="2"/>
</dbReference>
<proteinExistence type="inferred from homology"/>
<dbReference type="Pfam" id="PF21205">
    <property type="entry name" value="Rep3_C"/>
    <property type="match status" value="1"/>
</dbReference>
<dbReference type="InterPro" id="IPR000525">
    <property type="entry name" value="Initiator_Rep_WH1"/>
</dbReference>
<gene>
    <name evidence="4" type="primary">repE</name>
    <name evidence="4" type="ORF">Tther_02568</name>
</gene>
<dbReference type="Proteomes" id="UP000318542">
    <property type="component" value="Unassembled WGS sequence"/>
</dbReference>
<dbReference type="Pfam" id="PF01051">
    <property type="entry name" value="Rep3_N"/>
    <property type="match status" value="1"/>
</dbReference>
<protein>
    <submittedName>
        <fullName evidence="4">Replication initiation protein</fullName>
    </submittedName>
</protein>
<accession>A0A554WSW9</accession>
<comment type="caution">
    <text evidence="4">The sequence shown here is derived from an EMBL/GenBank/DDBJ whole genome shotgun (WGS) entry which is preliminary data.</text>
</comment>
<organism evidence="4 5">
    <name type="scientific">Tepidimonas thermarum</name>
    <dbReference type="NCBI Taxonomy" id="335431"/>
    <lineage>
        <taxon>Bacteria</taxon>
        <taxon>Pseudomonadati</taxon>
        <taxon>Pseudomonadota</taxon>
        <taxon>Betaproteobacteria</taxon>
        <taxon>Burkholderiales</taxon>
        <taxon>Tepidimonas</taxon>
    </lineage>
</organism>
<dbReference type="RefSeq" id="WP_221934041.1">
    <property type="nucleotide sequence ID" value="NZ_VJOL01000098.1"/>
</dbReference>